<dbReference type="Proteomes" id="UP000597338">
    <property type="component" value="Unassembled WGS sequence"/>
</dbReference>
<dbReference type="PANTHER" id="PTHR38480">
    <property type="entry name" value="SLR0254 PROTEIN"/>
    <property type="match status" value="1"/>
</dbReference>
<keyword evidence="8" id="KW-1185">Reference proteome</keyword>
<evidence type="ECO:0000313" key="7">
    <source>
        <dbReference type="EMBL" id="GGC27073.1"/>
    </source>
</evidence>
<evidence type="ECO:0000256" key="3">
    <source>
        <dbReference type="ARBA" id="ARBA00022989"/>
    </source>
</evidence>
<name>A0ABQ1LQ34_9SPHI</name>
<dbReference type="PANTHER" id="PTHR38480:SF1">
    <property type="entry name" value="SLR0254 PROTEIN"/>
    <property type="match status" value="1"/>
</dbReference>
<feature type="domain" description="RDD" evidence="6">
    <location>
        <begin position="18"/>
        <end position="146"/>
    </location>
</feature>
<comment type="caution">
    <text evidence="7">The sequence shown here is derived from an EMBL/GenBank/DDBJ whole genome shotgun (WGS) entry which is preliminary data.</text>
</comment>
<protein>
    <submittedName>
        <fullName evidence="7">RDD family protein</fullName>
    </submittedName>
</protein>
<feature type="transmembrane region" description="Helical" evidence="5">
    <location>
        <begin position="59"/>
        <end position="81"/>
    </location>
</feature>
<accession>A0ABQ1LQ34</accession>
<proteinExistence type="predicted"/>
<dbReference type="InterPro" id="IPR010432">
    <property type="entry name" value="RDD"/>
</dbReference>
<evidence type="ECO:0000256" key="1">
    <source>
        <dbReference type="ARBA" id="ARBA00004141"/>
    </source>
</evidence>
<organism evidence="7 8">
    <name type="scientific">Parapedobacter defluvii</name>
    <dbReference type="NCBI Taxonomy" id="2045106"/>
    <lineage>
        <taxon>Bacteria</taxon>
        <taxon>Pseudomonadati</taxon>
        <taxon>Bacteroidota</taxon>
        <taxon>Sphingobacteriia</taxon>
        <taxon>Sphingobacteriales</taxon>
        <taxon>Sphingobacteriaceae</taxon>
        <taxon>Parapedobacter</taxon>
    </lineage>
</organism>
<evidence type="ECO:0000313" key="8">
    <source>
        <dbReference type="Proteomes" id="UP000597338"/>
    </source>
</evidence>
<sequence>MNTIKVSTTQNIDIEYDVAGLGERIAARLIDMGIFILLYILGAILAGILFGAGADEVGFVVLLIIFGVFYVFYDLVCELFFNGQSVGKRAMKIKVISLDGAQPSLGQYLLRWTFRIVDFLLTSGLGALISVAVTTNKQRIGDIVANTTLIKTTPRTGLSAVAFKPVLEGYQPRFPEVDALNDRDIALVHEVLLNYSKSGNSLLIYQLANKLKSHLNLEIPEGMDEMGFLHTIVKDYNAITAREVN</sequence>
<comment type="subcellular location">
    <subcellularLocation>
        <location evidence="1">Membrane</location>
        <topology evidence="1">Multi-pass membrane protein</topology>
    </subcellularLocation>
</comment>
<evidence type="ECO:0000259" key="6">
    <source>
        <dbReference type="Pfam" id="PF06271"/>
    </source>
</evidence>
<dbReference type="EMBL" id="BMIK01000005">
    <property type="protein sequence ID" value="GGC27073.1"/>
    <property type="molecule type" value="Genomic_DNA"/>
</dbReference>
<dbReference type="RefSeq" id="WP_188749948.1">
    <property type="nucleotide sequence ID" value="NZ_BMIK01000005.1"/>
</dbReference>
<keyword evidence="4 5" id="KW-0472">Membrane</keyword>
<reference evidence="8" key="1">
    <citation type="journal article" date="2019" name="Int. J. Syst. Evol. Microbiol.">
        <title>The Global Catalogue of Microorganisms (GCM) 10K type strain sequencing project: providing services to taxonomists for standard genome sequencing and annotation.</title>
        <authorList>
            <consortium name="The Broad Institute Genomics Platform"/>
            <consortium name="The Broad Institute Genome Sequencing Center for Infectious Disease"/>
            <person name="Wu L."/>
            <person name="Ma J."/>
        </authorList>
    </citation>
    <scope>NUCLEOTIDE SEQUENCE [LARGE SCALE GENOMIC DNA]</scope>
    <source>
        <strain evidence="8">CGMCC 1.15342</strain>
    </source>
</reference>
<evidence type="ECO:0000256" key="2">
    <source>
        <dbReference type="ARBA" id="ARBA00022692"/>
    </source>
</evidence>
<evidence type="ECO:0000256" key="5">
    <source>
        <dbReference type="SAM" id="Phobius"/>
    </source>
</evidence>
<gene>
    <name evidence="7" type="ORF">GCM10011386_18900</name>
</gene>
<dbReference type="Pfam" id="PF06271">
    <property type="entry name" value="RDD"/>
    <property type="match status" value="1"/>
</dbReference>
<keyword evidence="3 5" id="KW-1133">Transmembrane helix</keyword>
<keyword evidence="2 5" id="KW-0812">Transmembrane</keyword>
<feature type="transmembrane region" description="Helical" evidence="5">
    <location>
        <begin position="34"/>
        <end position="53"/>
    </location>
</feature>
<evidence type="ECO:0000256" key="4">
    <source>
        <dbReference type="ARBA" id="ARBA00023136"/>
    </source>
</evidence>